<dbReference type="KEGG" id="spzr:G5C33_06855"/>
<dbReference type="InterPro" id="IPR012334">
    <property type="entry name" value="Pectin_lyas_fold"/>
</dbReference>
<dbReference type="PROSITE" id="PS51318">
    <property type="entry name" value="TAT"/>
    <property type="match status" value="1"/>
</dbReference>
<organism evidence="1 2">
    <name type="scientific">Stakelama tenebrarum</name>
    <dbReference type="NCBI Taxonomy" id="2711215"/>
    <lineage>
        <taxon>Bacteria</taxon>
        <taxon>Pseudomonadati</taxon>
        <taxon>Pseudomonadota</taxon>
        <taxon>Alphaproteobacteria</taxon>
        <taxon>Sphingomonadales</taxon>
        <taxon>Sphingomonadaceae</taxon>
        <taxon>Stakelama</taxon>
    </lineage>
</organism>
<keyword evidence="2" id="KW-1185">Reference proteome</keyword>
<sequence>MPIARRSLLQIPAAGAVTLLLGSRRAPPASEAADWPQWAPTRADLYARIAADAGAHGTDIRRFGARLDGRSDDSDAMERALASGARVLLIPGSGTTVMRITRQLRIAAPVTIVGMGERPTIRCEQRDRDLFRAYPESDDPARFLTGVRFDNLHFDRPEGKRAHGKALRGYNLCDVSVTRCSARRMGLVGMHHARQRLGLYRRARGTIQEDPAVLAGFSATSTDDLCEGLFVYDNDVDGESYMSQIARFEFTRRVAAAHNVGRFANISWWGGGGRRDEGGDPRHLRRVRDVYAADNVISHANGGVYGNNGQHIVVARNHVSMISDIGIDFEGCFDAVAYDNYVEHAGNYCFATFFAAKNILFRNNVGVQDGTGEKINERLGAPGAGAVTGRALFGMRSAGFGAVDGAITVKLIDNDFRWKGETLFGVMRPSYFTSLELRGNRFENVECDLNYRRTTRVIAENNLFTMNRAADRPFRFISSNAAEIRIADNRIRSAVEQPAASFAVLAQLSQWSRAATISGNDIRSAGGTLPVVVRGEADPGVRMTLADNSGAPIFAGTTARISASNNKDASGRAVRPAPLPEEYILDRD</sequence>
<dbReference type="RefSeq" id="WP_165326534.1">
    <property type="nucleotide sequence ID" value="NZ_CP049109.1"/>
</dbReference>
<dbReference type="Gene3D" id="2.160.20.10">
    <property type="entry name" value="Single-stranded right-handed beta-helix, Pectin lyase-like"/>
    <property type="match status" value="2"/>
</dbReference>
<protein>
    <submittedName>
        <fullName evidence="1">Right-handed parallel beta-helix repeat-containing protein</fullName>
    </submittedName>
</protein>
<evidence type="ECO:0000313" key="1">
    <source>
        <dbReference type="EMBL" id="QIG79534.1"/>
    </source>
</evidence>
<dbReference type="AlphaFoldDB" id="A0A6G6Y3L0"/>
<dbReference type="Proteomes" id="UP000501568">
    <property type="component" value="Chromosome"/>
</dbReference>
<proteinExistence type="predicted"/>
<dbReference type="SUPFAM" id="SSF51126">
    <property type="entry name" value="Pectin lyase-like"/>
    <property type="match status" value="1"/>
</dbReference>
<dbReference type="EMBL" id="CP049109">
    <property type="protein sequence ID" value="QIG79534.1"/>
    <property type="molecule type" value="Genomic_DNA"/>
</dbReference>
<dbReference type="InterPro" id="IPR006311">
    <property type="entry name" value="TAT_signal"/>
</dbReference>
<gene>
    <name evidence="1" type="ORF">G5C33_06855</name>
</gene>
<dbReference type="InterPro" id="IPR011050">
    <property type="entry name" value="Pectin_lyase_fold/virulence"/>
</dbReference>
<reference evidence="1 2" key="1">
    <citation type="submission" date="2020-02" db="EMBL/GenBank/DDBJ databases">
        <authorList>
            <person name="Zheng R.K."/>
            <person name="Sun C.M."/>
        </authorList>
    </citation>
    <scope>NUCLEOTIDE SEQUENCE [LARGE SCALE GENOMIC DNA]</scope>
    <source>
        <strain evidence="2">zrk23</strain>
    </source>
</reference>
<name>A0A6G6Y3L0_9SPHN</name>
<evidence type="ECO:0000313" key="2">
    <source>
        <dbReference type="Proteomes" id="UP000501568"/>
    </source>
</evidence>
<accession>A0A6G6Y3L0</accession>